<name>A0A9X3ULW5_9HYPH</name>
<gene>
    <name evidence="3" type="ORF">OQ273_19465</name>
</gene>
<dbReference type="EMBL" id="JAPJZI010000001">
    <property type="protein sequence ID" value="MDA5400761.1"/>
    <property type="molecule type" value="Genomic_DNA"/>
</dbReference>
<comment type="caution">
    <text evidence="3">The sequence shown here is derived from an EMBL/GenBank/DDBJ whole genome shotgun (WGS) entry which is preliminary data.</text>
</comment>
<keyword evidence="4" id="KW-1185">Reference proteome</keyword>
<feature type="signal peptide" evidence="2">
    <location>
        <begin position="1"/>
        <end position="31"/>
    </location>
</feature>
<proteinExistence type="predicted"/>
<feature type="region of interest" description="Disordered" evidence="1">
    <location>
        <begin position="768"/>
        <end position="793"/>
    </location>
</feature>
<keyword evidence="2" id="KW-0732">Signal</keyword>
<feature type="compositionally biased region" description="Basic and acidic residues" evidence="1">
    <location>
        <begin position="782"/>
        <end position="793"/>
    </location>
</feature>
<dbReference type="InterPro" id="IPR010706">
    <property type="entry name" value="Fatty_acid_cis-trans_isomerase"/>
</dbReference>
<dbReference type="RefSeq" id="WP_267992553.1">
    <property type="nucleotide sequence ID" value="NZ_JAPJZI010000001.1"/>
</dbReference>
<reference evidence="3" key="1">
    <citation type="submission" date="2022-11" db="EMBL/GenBank/DDBJ databases">
        <title>Draft genome sequence of Hoeflea poritis E7-10 and Hoeflea prorocentri PM5-8, separated from scleractinian coral Porites lutea and marine dinoflagellate.</title>
        <authorList>
            <person name="Zhang G."/>
            <person name="Wei Q."/>
            <person name="Cai L."/>
        </authorList>
    </citation>
    <scope>NUCLEOTIDE SEQUENCE</scope>
    <source>
        <strain evidence="3">PM5-8</strain>
    </source>
</reference>
<evidence type="ECO:0000313" key="4">
    <source>
        <dbReference type="Proteomes" id="UP001151234"/>
    </source>
</evidence>
<sequence>MSALTLSIRRYAKTVLSIILLSLVATGPGSGFDDEGDGEARGNAMASAPQWSTVQPTIEKRCIVCHGCYDAPCQLKLSSPDGLLRGGSKDRVYDSSRLKDAPLSRLGIDARTVEEWRKLGFFSVTQDAGTPAHSSTLMRLLELAHTNPLPQNAPLPDDIGLDVHRKLSCPAPDEIDAYVADHPHGGMPYGTAALSDEEFHLLSSWARAGAPLSGHVDPIPPEITANTDAIETFLNGPDLRDRLVARYLYEHLFLAHLHIEGDSPHRFFRLVRSKSPPGTPVNEIATRRPFDDPGSAPFYYRVTPVDGTILHKEHMVYEIGPERLDRYRALFFSDEWPLDTLPDYSAAAGGNPFTTFAAIPARSRYTFLLDDALYFVRSFIRGPVCYGQVAVDVIEDRFWVSFLEPEADISVTDPTYLSAAAPLLELPVASEGGNLRARASSFLSEGAIKYQRFRDQRYQAKWSSDGGPSYDDVWDGDGSNPDAALTVFRNFDNASVITGFAGDVPETAWVIDFPLFERIYYDLVAGFDVYGNVEHQLTTRLYMDSLRREGETIFLSFLPADMRRQLHKQWYRGPLARIVDWLKEQPVDNRAATGITYRTDSPKSEFLLTLLERGGGLWPVSDPINRCDRARCSDQGSSAAQLEAIASRNGAWVKFLPDIAILAVEGDTGPPELFTLAHDKAHSNVAFLFREENRREPEEDRLTIVPGQFASYPNLFFRVSRQSLSDFVNELTSVRSQEDFMSVVASYGVRRSSELFWQTYDAVQASNDTQDPLQSGLLDLNRYQDPKSDDTPQ</sequence>
<evidence type="ECO:0000256" key="2">
    <source>
        <dbReference type="SAM" id="SignalP"/>
    </source>
</evidence>
<dbReference type="GO" id="GO:0016853">
    <property type="term" value="F:isomerase activity"/>
    <property type="evidence" value="ECO:0007669"/>
    <property type="project" value="UniProtKB-KW"/>
</dbReference>
<evidence type="ECO:0000313" key="3">
    <source>
        <dbReference type="EMBL" id="MDA5400761.1"/>
    </source>
</evidence>
<evidence type="ECO:0000256" key="1">
    <source>
        <dbReference type="SAM" id="MobiDB-lite"/>
    </source>
</evidence>
<organism evidence="3 4">
    <name type="scientific">Hoeflea prorocentri</name>
    <dbReference type="NCBI Taxonomy" id="1922333"/>
    <lineage>
        <taxon>Bacteria</taxon>
        <taxon>Pseudomonadati</taxon>
        <taxon>Pseudomonadota</taxon>
        <taxon>Alphaproteobacteria</taxon>
        <taxon>Hyphomicrobiales</taxon>
        <taxon>Rhizobiaceae</taxon>
        <taxon>Hoeflea</taxon>
    </lineage>
</organism>
<dbReference type="Proteomes" id="UP001151234">
    <property type="component" value="Unassembled WGS sequence"/>
</dbReference>
<accession>A0A9X3ULW5</accession>
<dbReference type="AlphaFoldDB" id="A0A9X3ULW5"/>
<protein>
    <submittedName>
        <fullName evidence="3">Fatty acid cis/trans isomerase</fullName>
    </submittedName>
</protein>
<dbReference type="Pfam" id="PF06934">
    <property type="entry name" value="CTI"/>
    <property type="match status" value="1"/>
</dbReference>
<feature type="chain" id="PRO_5040748809" evidence="2">
    <location>
        <begin position="32"/>
        <end position="793"/>
    </location>
</feature>
<keyword evidence="3" id="KW-0413">Isomerase</keyword>